<name>A0ABQ2KG73_9NOCA</name>
<protein>
    <recommendedName>
        <fullName evidence="4">Ig-like domain-containing protein</fullName>
    </recommendedName>
</protein>
<sequence length="90" mass="9223">MSSTRSIVTSSAAALLLTGAVAAVAAPAQAFPSGWWSEKTFVCTATDRNTGAPLPEVTVQAADQVGAAYYALPQFGPEADTLNVQCYAQA</sequence>
<evidence type="ECO:0000256" key="1">
    <source>
        <dbReference type="SAM" id="SignalP"/>
    </source>
</evidence>
<dbReference type="EMBL" id="BMNE01000003">
    <property type="protein sequence ID" value="GGN81933.1"/>
    <property type="molecule type" value="Genomic_DNA"/>
</dbReference>
<gene>
    <name evidence="2" type="ORF">GCM10011610_32820</name>
</gene>
<organism evidence="2 3">
    <name type="scientific">Nocardia rhizosphaerihabitans</name>
    <dbReference type="NCBI Taxonomy" id="1691570"/>
    <lineage>
        <taxon>Bacteria</taxon>
        <taxon>Bacillati</taxon>
        <taxon>Actinomycetota</taxon>
        <taxon>Actinomycetes</taxon>
        <taxon>Mycobacteriales</taxon>
        <taxon>Nocardiaceae</taxon>
        <taxon>Nocardia</taxon>
    </lineage>
</organism>
<dbReference type="Proteomes" id="UP000658127">
    <property type="component" value="Unassembled WGS sequence"/>
</dbReference>
<comment type="caution">
    <text evidence="2">The sequence shown here is derived from an EMBL/GenBank/DDBJ whole genome shotgun (WGS) entry which is preliminary data.</text>
</comment>
<feature type="chain" id="PRO_5046416100" description="Ig-like domain-containing protein" evidence="1">
    <location>
        <begin position="26"/>
        <end position="90"/>
    </location>
</feature>
<reference evidence="3" key="1">
    <citation type="journal article" date="2019" name="Int. J. Syst. Evol. Microbiol.">
        <title>The Global Catalogue of Microorganisms (GCM) 10K type strain sequencing project: providing services to taxonomists for standard genome sequencing and annotation.</title>
        <authorList>
            <consortium name="The Broad Institute Genomics Platform"/>
            <consortium name="The Broad Institute Genome Sequencing Center for Infectious Disease"/>
            <person name="Wu L."/>
            <person name="Ma J."/>
        </authorList>
    </citation>
    <scope>NUCLEOTIDE SEQUENCE [LARGE SCALE GENOMIC DNA]</scope>
    <source>
        <strain evidence="3">CGMCC 4.7329</strain>
    </source>
</reference>
<feature type="signal peptide" evidence="1">
    <location>
        <begin position="1"/>
        <end position="25"/>
    </location>
</feature>
<accession>A0ABQ2KG73</accession>
<keyword evidence="3" id="KW-1185">Reference proteome</keyword>
<evidence type="ECO:0008006" key="4">
    <source>
        <dbReference type="Google" id="ProtNLM"/>
    </source>
</evidence>
<proteinExistence type="predicted"/>
<keyword evidence="1" id="KW-0732">Signal</keyword>
<evidence type="ECO:0000313" key="3">
    <source>
        <dbReference type="Proteomes" id="UP000658127"/>
    </source>
</evidence>
<evidence type="ECO:0000313" key="2">
    <source>
        <dbReference type="EMBL" id="GGN81933.1"/>
    </source>
</evidence>
<dbReference type="InterPro" id="IPR006311">
    <property type="entry name" value="TAT_signal"/>
</dbReference>
<dbReference type="RefSeq" id="WP_189028849.1">
    <property type="nucleotide sequence ID" value="NZ_BMNE01000003.1"/>
</dbReference>
<dbReference type="PROSITE" id="PS51318">
    <property type="entry name" value="TAT"/>
    <property type="match status" value="1"/>
</dbReference>